<gene>
    <name evidence="9" type="ORF">IAC51_02295</name>
</gene>
<dbReference type="InterPro" id="IPR000644">
    <property type="entry name" value="CBS_dom"/>
</dbReference>
<dbReference type="InterPro" id="IPR004800">
    <property type="entry name" value="KdsD/KpsF-type"/>
</dbReference>
<organism evidence="9 10">
    <name type="scientific">Candidatus Aphodosoma intestinipullorum</name>
    <dbReference type="NCBI Taxonomy" id="2840674"/>
    <lineage>
        <taxon>Bacteria</taxon>
        <taxon>Pseudomonadati</taxon>
        <taxon>Bacteroidota</taxon>
        <taxon>Bacteroidia</taxon>
        <taxon>Bacteroidales</taxon>
        <taxon>Candidatus Aphodosoma</taxon>
    </lineage>
</organism>
<evidence type="ECO:0000313" key="10">
    <source>
        <dbReference type="Proteomes" id="UP000712007"/>
    </source>
</evidence>
<evidence type="ECO:0000256" key="2">
    <source>
        <dbReference type="ARBA" id="ARBA00022737"/>
    </source>
</evidence>
<dbReference type="CDD" id="cd04604">
    <property type="entry name" value="CBS_pair_SIS_assoc"/>
    <property type="match status" value="1"/>
</dbReference>
<dbReference type="GO" id="GO:0097367">
    <property type="term" value="F:carbohydrate derivative binding"/>
    <property type="evidence" value="ECO:0007669"/>
    <property type="project" value="InterPro"/>
</dbReference>
<feature type="domain" description="CBS" evidence="7">
    <location>
        <begin position="204"/>
        <end position="260"/>
    </location>
</feature>
<feature type="site" description="Catalytically relevant" evidence="5">
    <location>
        <position position="146"/>
    </location>
</feature>
<keyword evidence="3 6" id="KW-0129">CBS domain</keyword>
<evidence type="ECO:0000256" key="1">
    <source>
        <dbReference type="ARBA" id="ARBA00008165"/>
    </source>
</evidence>
<keyword evidence="2" id="KW-0677">Repeat</keyword>
<dbReference type="PIRSF" id="PIRSF004692">
    <property type="entry name" value="KdsD_KpsF"/>
    <property type="match status" value="1"/>
</dbReference>
<evidence type="ECO:0000259" key="8">
    <source>
        <dbReference type="PROSITE" id="PS51464"/>
    </source>
</evidence>
<sequence length="320" mass="34771">MVIDYIARGKEVFAHEIKELQAVAARLDHNLADVVDLIYHRSGGKVVITGIGKTGIIGHKIAASMASTGTPAIFLNAAEAMHGDLGMVAHGDVVIVISNSGESEEIVNLIAPLKKMDCPIVAMTGNVKSSLAQGADYVLDTGVSSEACRIGLAPTSSTTAALVMGDALTVCLMERRDFRPENFALYHPGGALGRRMLTRVRECMTHTVPTVYEDTLFRDVVSEVSTKKLGITMVKSRDNGYTGIITDGDIRRAVQTHDDLQSLRASDIMSHGFKRIGADEMVNDAMELMDLYKITTLAVMENDEIIGILHIHNIYGFRRR</sequence>
<dbReference type="SUPFAM" id="SSF53697">
    <property type="entry name" value="SIS domain"/>
    <property type="match status" value="1"/>
</dbReference>
<dbReference type="InterPro" id="IPR046348">
    <property type="entry name" value="SIS_dom_sf"/>
</dbReference>
<comment type="caution">
    <text evidence="9">The sequence shown here is derived from an EMBL/GenBank/DDBJ whole genome shotgun (WGS) entry which is preliminary data.</text>
</comment>
<evidence type="ECO:0000256" key="6">
    <source>
        <dbReference type="PROSITE-ProRule" id="PRU00703"/>
    </source>
</evidence>
<dbReference type="Pfam" id="PF00571">
    <property type="entry name" value="CBS"/>
    <property type="match status" value="2"/>
</dbReference>
<feature type="site" description="Catalytically relevant" evidence="5">
    <location>
        <position position="187"/>
    </location>
</feature>
<dbReference type="InterPro" id="IPR046342">
    <property type="entry name" value="CBS_dom_sf"/>
</dbReference>
<dbReference type="GO" id="GO:1901135">
    <property type="term" value="P:carbohydrate derivative metabolic process"/>
    <property type="evidence" value="ECO:0007669"/>
    <property type="project" value="InterPro"/>
</dbReference>
<dbReference type="GO" id="GO:0019146">
    <property type="term" value="F:arabinose-5-phosphate isomerase activity"/>
    <property type="evidence" value="ECO:0007669"/>
    <property type="project" value="UniProtKB-ARBA"/>
</dbReference>
<dbReference type="Pfam" id="PF01380">
    <property type="entry name" value="SIS"/>
    <property type="match status" value="1"/>
</dbReference>
<evidence type="ECO:0000313" key="9">
    <source>
        <dbReference type="EMBL" id="MBO8439459.1"/>
    </source>
</evidence>
<feature type="site" description="Catalytically relevant" evidence="5">
    <location>
        <position position="53"/>
    </location>
</feature>
<dbReference type="PROSITE" id="PS51464">
    <property type="entry name" value="SIS"/>
    <property type="match status" value="1"/>
</dbReference>
<evidence type="ECO:0000256" key="5">
    <source>
        <dbReference type="PIRSR" id="PIRSR004692-3"/>
    </source>
</evidence>
<evidence type="ECO:0000256" key="4">
    <source>
        <dbReference type="PIRNR" id="PIRNR004692"/>
    </source>
</evidence>
<feature type="site" description="Catalytically relevant" evidence="5">
    <location>
        <position position="105"/>
    </location>
</feature>
<reference evidence="9" key="2">
    <citation type="journal article" date="2021" name="PeerJ">
        <title>Extensive microbial diversity within the chicken gut microbiome revealed by metagenomics and culture.</title>
        <authorList>
            <person name="Gilroy R."/>
            <person name="Ravi A."/>
            <person name="Getino M."/>
            <person name="Pursley I."/>
            <person name="Horton D.L."/>
            <person name="Alikhan N.F."/>
            <person name="Baker D."/>
            <person name="Gharbi K."/>
            <person name="Hall N."/>
            <person name="Watson M."/>
            <person name="Adriaenssens E.M."/>
            <person name="Foster-Nyarko E."/>
            <person name="Jarju S."/>
            <person name="Secka A."/>
            <person name="Antonio M."/>
            <person name="Oren A."/>
            <person name="Chaudhuri R.R."/>
            <person name="La Ragione R."/>
            <person name="Hildebrand F."/>
            <person name="Pallen M.J."/>
        </authorList>
    </citation>
    <scope>NUCLEOTIDE SEQUENCE</scope>
    <source>
        <strain evidence="9">3924</strain>
    </source>
</reference>
<dbReference type="FunFam" id="3.40.50.10490:FF:000011">
    <property type="entry name" value="Arabinose 5-phosphate isomerase"/>
    <property type="match status" value="1"/>
</dbReference>
<protein>
    <submittedName>
        <fullName evidence="9">KpsF/GutQ family sugar-phosphate isomerase</fullName>
    </submittedName>
</protein>
<dbReference type="InterPro" id="IPR050986">
    <property type="entry name" value="GutQ/KpsF_isomerases"/>
</dbReference>
<reference evidence="9" key="1">
    <citation type="submission" date="2020-10" db="EMBL/GenBank/DDBJ databases">
        <authorList>
            <person name="Gilroy R."/>
        </authorList>
    </citation>
    <scope>NUCLEOTIDE SEQUENCE</scope>
    <source>
        <strain evidence="9">3924</strain>
    </source>
</reference>
<evidence type="ECO:0000259" key="7">
    <source>
        <dbReference type="PROSITE" id="PS51371"/>
    </source>
</evidence>
<proteinExistence type="inferred from homology"/>
<dbReference type="AlphaFoldDB" id="A0A940DID6"/>
<dbReference type="PANTHER" id="PTHR42745:SF1">
    <property type="entry name" value="ARABINOSE 5-PHOSPHATE ISOMERASE KDSD"/>
    <property type="match status" value="1"/>
</dbReference>
<dbReference type="Gene3D" id="3.10.580.10">
    <property type="entry name" value="CBS-domain"/>
    <property type="match status" value="1"/>
</dbReference>
<dbReference type="Gene3D" id="3.40.50.10490">
    <property type="entry name" value="Glucose-6-phosphate isomerase like protein, domain 1"/>
    <property type="match status" value="1"/>
</dbReference>
<dbReference type="InterPro" id="IPR035474">
    <property type="entry name" value="SIS_Kpsf"/>
</dbReference>
<dbReference type="NCBIfam" id="TIGR00393">
    <property type="entry name" value="kpsF"/>
    <property type="match status" value="1"/>
</dbReference>
<keyword evidence="9" id="KW-0413">Isomerase</keyword>
<dbReference type="InterPro" id="IPR001347">
    <property type="entry name" value="SIS_dom"/>
</dbReference>
<comment type="similarity">
    <text evidence="1 4">Belongs to the SIS family. GutQ/KpsF subfamily.</text>
</comment>
<dbReference type="CDD" id="cd05014">
    <property type="entry name" value="SIS_Kpsf"/>
    <property type="match status" value="1"/>
</dbReference>
<dbReference type="PANTHER" id="PTHR42745">
    <property type="match status" value="1"/>
</dbReference>
<feature type="domain" description="SIS" evidence="8">
    <location>
        <begin position="34"/>
        <end position="178"/>
    </location>
</feature>
<evidence type="ECO:0000256" key="3">
    <source>
        <dbReference type="ARBA" id="ARBA00023122"/>
    </source>
</evidence>
<dbReference type="Proteomes" id="UP000712007">
    <property type="component" value="Unassembled WGS sequence"/>
</dbReference>
<name>A0A940DID6_9BACT</name>
<dbReference type="EMBL" id="JADIMV010000043">
    <property type="protein sequence ID" value="MBO8439459.1"/>
    <property type="molecule type" value="Genomic_DNA"/>
</dbReference>
<accession>A0A940DID6</accession>
<dbReference type="PROSITE" id="PS51371">
    <property type="entry name" value="CBS"/>
    <property type="match status" value="1"/>
</dbReference>
<dbReference type="GO" id="GO:0005975">
    <property type="term" value="P:carbohydrate metabolic process"/>
    <property type="evidence" value="ECO:0007669"/>
    <property type="project" value="InterPro"/>
</dbReference>